<organism evidence="3 4">
    <name type="scientific">Hoeflea poritis</name>
    <dbReference type="NCBI Taxonomy" id="2993659"/>
    <lineage>
        <taxon>Bacteria</taxon>
        <taxon>Pseudomonadati</taxon>
        <taxon>Pseudomonadota</taxon>
        <taxon>Alphaproteobacteria</taxon>
        <taxon>Hyphomicrobiales</taxon>
        <taxon>Rhizobiaceae</taxon>
        <taxon>Hoeflea</taxon>
    </lineage>
</organism>
<protein>
    <submittedName>
        <fullName evidence="3">Tripartite tricarboxylate transporter substrate binding protein</fullName>
    </submittedName>
</protein>
<comment type="similarity">
    <text evidence="1">Belongs to the UPF0065 (bug) family.</text>
</comment>
<dbReference type="SUPFAM" id="SSF53850">
    <property type="entry name" value="Periplasmic binding protein-like II"/>
    <property type="match status" value="1"/>
</dbReference>
<dbReference type="PIRSF" id="PIRSF017082">
    <property type="entry name" value="YflP"/>
    <property type="match status" value="1"/>
</dbReference>
<gene>
    <name evidence="3" type="ORF">OOZ53_23605</name>
</gene>
<dbReference type="Gene3D" id="3.40.190.10">
    <property type="entry name" value="Periplasmic binding protein-like II"/>
    <property type="match status" value="1"/>
</dbReference>
<sequence>MMNSVLKTLCSAAALTICTAGAAWAEYPDRTISLMVPFAAGGGADVPARFIAEELEKELGQSVVVSNVTGAGGTVGATQLSTATADGYSLGFMPVGTTTTQPHLRGTSYGVDSFIPICMVASGPFYLVVDADSEFKTWEDLEAKAKGDGITFTGAAPGSLAHVTSVALGAMWGVDVGYLPTKGGGDAMNELKGGRADATAWFSDFDVRFGLNALAIFAPERSEIHPDVPTSGDKGHPADIAVWMGVFAPAGTPDDVVAKLDSACEAAITSEGFTANMEKANREIRHMNADEFGAFFRKAFEENGELLRNAGLVKN</sequence>
<feature type="chain" id="PRO_5047451872" evidence="2">
    <location>
        <begin position="26"/>
        <end position="315"/>
    </location>
</feature>
<accession>A0ABT4VUQ9</accession>
<keyword evidence="2" id="KW-0732">Signal</keyword>
<evidence type="ECO:0000313" key="4">
    <source>
        <dbReference type="Proteomes" id="UP001148313"/>
    </source>
</evidence>
<evidence type="ECO:0000256" key="2">
    <source>
        <dbReference type="SAM" id="SignalP"/>
    </source>
</evidence>
<evidence type="ECO:0000256" key="1">
    <source>
        <dbReference type="ARBA" id="ARBA00006987"/>
    </source>
</evidence>
<dbReference type="PANTHER" id="PTHR42928:SF5">
    <property type="entry name" value="BLR1237 PROTEIN"/>
    <property type="match status" value="1"/>
</dbReference>
<keyword evidence="4" id="KW-1185">Reference proteome</keyword>
<dbReference type="RefSeq" id="WP_271092225.1">
    <property type="nucleotide sequence ID" value="NZ_JAPJZH010000022.1"/>
</dbReference>
<reference evidence="3" key="1">
    <citation type="submission" date="2022-11" db="EMBL/GenBank/DDBJ databases">
        <title>Hoeflea poritis sp. nov., isolated from scleractinian coral Porites lutea.</title>
        <authorList>
            <person name="Zhang G."/>
            <person name="Wei Q."/>
            <person name="Cai L."/>
        </authorList>
    </citation>
    <scope>NUCLEOTIDE SEQUENCE</scope>
    <source>
        <strain evidence="3">E7-10</strain>
    </source>
</reference>
<evidence type="ECO:0000313" key="3">
    <source>
        <dbReference type="EMBL" id="MDA4848364.1"/>
    </source>
</evidence>
<dbReference type="InterPro" id="IPR042100">
    <property type="entry name" value="Bug_dom1"/>
</dbReference>
<dbReference type="EMBL" id="JAPJZH010000022">
    <property type="protein sequence ID" value="MDA4848364.1"/>
    <property type="molecule type" value="Genomic_DNA"/>
</dbReference>
<dbReference type="Gene3D" id="3.40.190.150">
    <property type="entry name" value="Bordetella uptake gene, domain 1"/>
    <property type="match status" value="1"/>
</dbReference>
<dbReference type="Proteomes" id="UP001148313">
    <property type="component" value="Unassembled WGS sequence"/>
</dbReference>
<name>A0ABT4VUQ9_9HYPH</name>
<comment type="caution">
    <text evidence="3">The sequence shown here is derived from an EMBL/GenBank/DDBJ whole genome shotgun (WGS) entry which is preliminary data.</text>
</comment>
<dbReference type="InterPro" id="IPR005064">
    <property type="entry name" value="BUG"/>
</dbReference>
<dbReference type="Pfam" id="PF03401">
    <property type="entry name" value="TctC"/>
    <property type="match status" value="1"/>
</dbReference>
<dbReference type="CDD" id="cd07012">
    <property type="entry name" value="PBP2_Bug_TTT"/>
    <property type="match status" value="1"/>
</dbReference>
<dbReference type="PANTHER" id="PTHR42928">
    <property type="entry name" value="TRICARBOXYLATE-BINDING PROTEIN"/>
    <property type="match status" value="1"/>
</dbReference>
<feature type="signal peptide" evidence="2">
    <location>
        <begin position="1"/>
        <end position="25"/>
    </location>
</feature>
<proteinExistence type="inferred from homology"/>